<organism evidence="1 3">
    <name type="scientific">Araneus ventricosus</name>
    <name type="common">Orbweaver spider</name>
    <name type="synonym">Epeira ventricosa</name>
    <dbReference type="NCBI Taxonomy" id="182803"/>
    <lineage>
        <taxon>Eukaryota</taxon>
        <taxon>Metazoa</taxon>
        <taxon>Ecdysozoa</taxon>
        <taxon>Arthropoda</taxon>
        <taxon>Chelicerata</taxon>
        <taxon>Arachnida</taxon>
        <taxon>Araneae</taxon>
        <taxon>Araneomorphae</taxon>
        <taxon>Entelegynae</taxon>
        <taxon>Araneoidea</taxon>
        <taxon>Araneidae</taxon>
        <taxon>Araneus</taxon>
    </lineage>
</organism>
<protein>
    <submittedName>
        <fullName evidence="1">Uncharacterized protein</fullName>
    </submittedName>
</protein>
<reference evidence="1 3" key="1">
    <citation type="journal article" date="2019" name="Sci. Rep.">
        <title>Orb-weaving spider Araneus ventricosus genome elucidates the spidroin gene catalogue.</title>
        <authorList>
            <person name="Kono N."/>
            <person name="Nakamura H."/>
            <person name="Ohtoshi R."/>
            <person name="Moran D.A.P."/>
            <person name="Shinohara A."/>
            <person name="Yoshida Y."/>
            <person name="Fujiwara M."/>
            <person name="Mori M."/>
            <person name="Tomita M."/>
            <person name="Arakawa K."/>
        </authorList>
    </citation>
    <scope>NUCLEOTIDE SEQUENCE [LARGE SCALE GENOMIC DNA]</scope>
</reference>
<proteinExistence type="predicted"/>
<evidence type="ECO:0000313" key="2">
    <source>
        <dbReference type="EMBL" id="GBO44026.1"/>
    </source>
</evidence>
<name>A0A4Y2X2R0_ARAVE</name>
<accession>A0A4Y2X2R0</accession>
<dbReference type="EMBL" id="BGPR01070550">
    <property type="protein sequence ID" value="GBO43975.1"/>
    <property type="molecule type" value="Genomic_DNA"/>
</dbReference>
<keyword evidence="3" id="KW-1185">Reference proteome</keyword>
<dbReference type="Proteomes" id="UP000499080">
    <property type="component" value="Unassembled WGS sequence"/>
</dbReference>
<gene>
    <name evidence="2" type="ORF">AVEN_103872_1</name>
    <name evidence="1" type="ORF">AVEN_24422_1</name>
</gene>
<evidence type="ECO:0000313" key="1">
    <source>
        <dbReference type="EMBL" id="GBO43975.1"/>
    </source>
</evidence>
<sequence length="50" mass="5845">MMASMVRKHKNAERMVKNWGEVLMVAVRASFLPRKVETCNLCRGIARRLR</sequence>
<dbReference type="AlphaFoldDB" id="A0A4Y2X2R0"/>
<evidence type="ECO:0000313" key="3">
    <source>
        <dbReference type="Proteomes" id="UP000499080"/>
    </source>
</evidence>
<comment type="caution">
    <text evidence="1">The sequence shown here is derived from an EMBL/GenBank/DDBJ whole genome shotgun (WGS) entry which is preliminary data.</text>
</comment>
<dbReference type="EMBL" id="BGPR01070624">
    <property type="protein sequence ID" value="GBO44026.1"/>
    <property type="molecule type" value="Genomic_DNA"/>
</dbReference>
<feature type="non-terminal residue" evidence="1">
    <location>
        <position position="50"/>
    </location>
</feature>